<dbReference type="SMART" id="SM00387">
    <property type="entry name" value="HATPase_c"/>
    <property type="match status" value="1"/>
</dbReference>
<dbReference type="PRINTS" id="PR00344">
    <property type="entry name" value="BCTRLSENSOR"/>
</dbReference>
<sequence>MRSNRSSLQSQLVKTTMWSSIVVGLLALSLLTIFSIYHNMSVQDEIMDEISDTLLVSDLSKHSMKQFDELSDEFDIQYELLDTGQVLTHSHTYQHELFEKGNLSEGFSYFWFDGQLWRSLAAQQEDSQLQVEVFQPISTRIEEVLKALAGYSGLMVLFWLLQWVIVSWRTEQQLAALNLLSKRIAQKTASNLEPIQEPDVITEIQPVIDALNQLLARLQRALVAEQRFTADASHELRSPLSAIQMRLQVLQRKYQHIPELDHDFERIQEDVSRSTKILENLLLLARLEPNETEQLELSKSVVDLNHVLARVIDTVNIDAQAKHMVIETNILSNETKTFANEELMFIAFRNLFDNAIRYSPALGAIHVELSQYQQKLKISIEDTGNGVDDEVLRRLGQRFFRVLGTKQQGSGLGLSITKKIIQLHGGELHFRHASQGGLKVEVILPFNREIQK</sequence>
<comment type="subcellular location">
    <subcellularLocation>
        <location evidence="2">Membrane</location>
        <topology evidence="2">Multi-pass membrane protein</topology>
    </subcellularLocation>
</comment>
<keyword evidence="12 13" id="KW-0472">Membrane</keyword>
<dbReference type="Pfam" id="PF00512">
    <property type="entry name" value="HisKA"/>
    <property type="match status" value="1"/>
</dbReference>
<dbReference type="PROSITE" id="PS50109">
    <property type="entry name" value="HIS_KIN"/>
    <property type="match status" value="1"/>
</dbReference>
<evidence type="ECO:0000256" key="11">
    <source>
        <dbReference type="ARBA" id="ARBA00023012"/>
    </source>
</evidence>
<feature type="domain" description="Histidine kinase" evidence="14">
    <location>
        <begin position="231"/>
        <end position="448"/>
    </location>
</feature>
<name>A0A009HQL7_ACIB9</name>
<evidence type="ECO:0000256" key="5">
    <source>
        <dbReference type="ARBA" id="ARBA00022679"/>
    </source>
</evidence>
<evidence type="ECO:0000259" key="14">
    <source>
        <dbReference type="PROSITE" id="PS50109"/>
    </source>
</evidence>
<keyword evidence="9" id="KW-0067">ATP-binding</keyword>
<evidence type="ECO:0000256" key="4">
    <source>
        <dbReference type="ARBA" id="ARBA00022553"/>
    </source>
</evidence>
<accession>A0A009HQL7</accession>
<evidence type="ECO:0000256" key="9">
    <source>
        <dbReference type="ARBA" id="ARBA00022840"/>
    </source>
</evidence>
<evidence type="ECO:0000256" key="6">
    <source>
        <dbReference type="ARBA" id="ARBA00022692"/>
    </source>
</evidence>
<keyword evidence="8 15" id="KW-0418">Kinase</keyword>
<dbReference type="InterPro" id="IPR003594">
    <property type="entry name" value="HATPase_dom"/>
</dbReference>
<dbReference type="PANTHER" id="PTHR45436:SF14">
    <property type="entry name" value="SENSOR PROTEIN QSEC"/>
    <property type="match status" value="1"/>
</dbReference>
<keyword evidence="7" id="KW-0547">Nucleotide-binding</keyword>
<dbReference type="Proteomes" id="UP000020595">
    <property type="component" value="Unassembled WGS sequence"/>
</dbReference>
<dbReference type="PATRIC" id="fig|1310613.3.peg.1222"/>
<dbReference type="CDD" id="cd00075">
    <property type="entry name" value="HATPase"/>
    <property type="match status" value="1"/>
</dbReference>
<comment type="caution">
    <text evidence="15">The sequence shown here is derived from an EMBL/GenBank/DDBJ whole genome shotgun (WGS) entry which is preliminary data.</text>
</comment>
<evidence type="ECO:0000256" key="12">
    <source>
        <dbReference type="ARBA" id="ARBA00023136"/>
    </source>
</evidence>
<dbReference type="RefSeq" id="WP_032050938.1">
    <property type="nucleotide sequence ID" value="NZ_JEWH01000011.1"/>
</dbReference>
<dbReference type="AlphaFoldDB" id="A0A009HQL7"/>
<dbReference type="EMBL" id="JEWH01000011">
    <property type="protein sequence ID" value="EXB06492.1"/>
    <property type="molecule type" value="Genomic_DNA"/>
</dbReference>
<keyword evidence="10 13" id="KW-1133">Transmembrane helix</keyword>
<reference evidence="15 16" key="1">
    <citation type="submission" date="2014-02" db="EMBL/GenBank/DDBJ databases">
        <title>Comparative genomics and transcriptomics to identify genetic mechanisms underlying the emergence of carbapenem resistant Acinetobacter baumannii (CRAb).</title>
        <authorList>
            <person name="Harris A.D."/>
            <person name="Johnson K.J."/>
            <person name="George J."/>
            <person name="Shefchek K."/>
            <person name="Daugherty S.C."/>
            <person name="Parankush S."/>
            <person name="Sadzewicz L."/>
            <person name="Tallon L."/>
            <person name="Sengamalay N."/>
            <person name="Hazen T.H."/>
            <person name="Rasko D.A."/>
        </authorList>
    </citation>
    <scope>NUCLEOTIDE SEQUENCE [LARGE SCALE GENOMIC DNA]</scope>
    <source>
        <strain evidence="15 16">1295743</strain>
    </source>
</reference>
<dbReference type="SUPFAM" id="SSF47384">
    <property type="entry name" value="Homodimeric domain of signal transducing histidine kinase"/>
    <property type="match status" value="1"/>
</dbReference>
<protein>
    <recommendedName>
        <fullName evidence="3">histidine kinase</fullName>
        <ecNumber evidence="3">2.7.13.3</ecNumber>
    </recommendedName>
</protein>
<comment type="catalytic activity">
    <reaction evidence="1">
        <text>ATP + protein L-histidine = ADP + protein N-phospho-L-histidine.</text>
        <dbReference type="EC" id="2.7.13.3"/>
    </reaction>
</comment>
<proteinExistence type="predicted"/>
<dbReference type="InterPro" id="IPR004358">
    <property type="entry name" value="Sig_transdc_His_kin-like_C"/>
</dbReference>
<dbReference type="GO" id="GO:0005524">
    <property type="term" value="F:ATP binding"/>
    <property type="evidence" value="ECO:0007669"/>
    <property type="project" value="UniProtKB-KW"/>
</dbReference>
<dbReference type="Gene3D" id="3.30.565.10">
    <property type="entry name" value="Histidine kinase-like ATPase, C-terminal domain"/>
    <property type="match status" value="1"/>
</dbReference>
<evidence type="ECO:0000256" key="7">
    <source>
        <dbReference type="ARBA" id="ARBA00022741"/>
    </source>
</evidence>
<evidence type="ECO:0000256" key="13">
    <source>
        <dbReference type="SAM" id="Phobius"/>
    </source>
</evidence>
<dbReference type="Pfam" id="PF02518">
    <property type="entry name" value="HATPase_c"/>
    <property type="match status" value="1"/>
</dbReference>
<keyword evidence="11" id="KW-0902">Two-component regulatory system</keyword>
<organism evidence="15 16">
    <name type="scientific">Acinetobacter baumannii (strain 1295743)</name>
    <dbReference type="NCBI Taxonomy" id="1310613"/>
    <lineage>
        <taxon>Bacteria</taxon>
        <taxon>Pseudomonadati</taxon>
        <taxon>Pseudomonadota</taxon>
        <taxon>Gammaproteobacteria</taxon>
        <taxon>Moraxellales</taxon>
        <taxon>Moraxellaceae</taxon>
        <taxon>Acinetobacter</taxon>
        <taxon>Acinetobacter calcoaceticus/baumannii complex</taxon>
    </lineage>
</organism>
<dbReference type="EC" id="2.7.13.3" evidence="3"/>
<evidence type="ECO:0000256" key="3">
    <source>
        <dbReference type="ARBA" id="ARBA00012438"/>
    </source>
</evidence>
<dbReference type="CDD" id="cd00082">
    <property type="entry name" value="HisKA"/>
    <property type="match status" value="1"/>
</dbReference>
<evidence type="ECO:0000313" key="16">
    <source>
        <dbReference type="Proteomes" id="UP000020595"/>
    </source>
</evidence>
<dbReference type="InterPro" id="IPR050428">
    <property type="entry name" value="TCS_sensor_his_kinase"/>
</dbReference>
<evidence type="ECO:0000256" key="1">
    <source>
        <dbReference type="ARBA" id="ARBA00000085"/>
    </source>
</evidence>
<keyword evidence="4" id="KW-0597">Phosphoprotein</keyword>
<feature type="transmembrane region" description="Helical" evidence="13">
    <location>
        <begin position="148"/>
        <end position="168"/>
    </location>
</feature>
<dbReference type="InterPro" id="IPR036097">
    <property type="entry name" value="HisK_dim/P_sf"/>
</dbReference>
<dbReference type="InterPro" id="IPR003661">
    <property type="entry name" value="HisK_dim/P_dom"/>
</dbReference>
<dbReference type="InterPro" id="IPR036890">
    <property type="entry name" value="HATPase_C_sf"/>
</dbReference>
<dbReference type="SMART" id="SM00388">
    <property type="entry name" value="HisKA"/>
    <property type="match status" value="1"/>
</dbReference>
<gene>
    <name evidence="15" type="ORF">J512_1275</name>
</gene>
<dbReference type="Gene3D" id="1.10.287.130">
    <property type="match status" value="1"/>
</dbReference>
<dbReference type="SUPFAM" id="SSF55874">
    <property type="entry name" value="ATPase domain of HSP90 chaperone/DNA topoisomerase II/histidine kinase"/>
    <property type="match status" value="1"/>
</dbReference>
<evidence type="ECO:0000313" key="15">
    <source>
        <dbReference type="EMBL" id="EXB06492.1"/>
    </source>
</evidence>
<dbReference type="GO" id="GO:0005886">
    <property type="term" value="C:plasma membrane"/>
    <property type="evidence" value="ECO:0007669"/>
    <property type="project" value="TreeGrafter"/>
</dbReference>
<keyword evidence="6 13" id="KW-0812">Transmembrane</keyword>
<dbReference type="GO" id="GO:0000155">
    <property type="term" value="F:phosphorelay sensor kinase activity"/>
    <property type="evidence" value="ECO:0007669"/>
    <property type="project" value="InterPro"/>
</dbReference>
<dbReference type="PANTHER" id="PTHR45436">
    <property type="entry name" value="SENSOR HISTIDINE KINASE YKOH"/>
    <property type="match status" value="1"/>
</dbReference>
<feature type="transmembrane region" description="Helical" evidence="13">
    <location>
        <begin position="16"/>
        <end position="37"/>
    </location>
</feature>
<evidence type="ECO:0000256" key="10">
    <source>
        <dbReference type="ARBA" id="ARBA00022989"/>
    </source>
</evidence>
<evidence type="ECO:0000256" key="8">
    <source>
        <dbReference type="ARBA" id="ARBA00022777"/>
    </source>
</evidence>
<evidence type="ECO:0000256" key="2">
    <source>
        <dbReference type="ARBA" id="ARBA00004141"/>
    </source>
</evidence>
<dbReference type="InterPro" id="IPR005467">
    <property type="entry name" value="His_kinase_dom"/>
</dbReference>
<keyword evidence="5" id="KW-0808">Transferase</keyword>